<dbReference type="Proteomes" id="UP000799424">
    <property type="component" value="Unassembled WGS sequence"/>
</dbReference>
<organism evidence="3 4">
    <name type="scientific">Ophiobolus disseminans</name>
    <dbReference type="NCBI Taxonomy" id="1469910"/>
    <lineage>
        <taxon>Eukaryota</taxon>
        <taxon>Fungi</taxon>
        <taxon>Dikarya</taxon>
        <taxon>Ascomycota</taxon>
        <taxon>Pezizomycotina</taxon>
        <taxon>Dothideomycetes</taxon>
        <taxon>Pleosporomycetidae</taxon>
        <taxon>Pleosporales</taxon>
        <taxon>Pleosporineae</taxon>
        <taxon>Phaeosphaeriaceae</taxon>
        <taxon>Ophiobolus</taxon>
    </lineage>
</organism>
<evidence type="ECO:0000313" key="3">
    <source>
        <dbReference type="EMBL" id="KAF2831815.1"/>
    </source>
</evidence>
<dbReference type="OrthoDB" id="2519291at2759"/>
<accession>A0A6A7AGV2</accession>
<evidence type="ECO:0000256" key="1">
    <source>
        <dbReference type="ARBA" id="ARBA00005986"/>
    </source>
</evidence>
<dbReference type="GO" id="GO:0016491">
    <property type="term" value="F:oxidoreductase activity"/>
    <property type="evidence" value="ECO:0007669"/>
    <property type="project" value="InterPro"/>
</dbReference>
<proteinExistence type="inferred from homology"/>
<sequence length="128" mass="14737">MTYTVFFLTSRAPSVTIEQFKDHYENTHIPLVFECLKDVLPLSHTRYYLKRNDAAQGAPPLVLMGDASLVDYDCLTIIEYRDEEHFSQFNQAYMTSPRKSELEADQQAFSDAEKFRVIAVEGARGTKF</sequence>
<name>A0A6A7AGV2_9PLEO</name>
<comment type="similarity">
    <text evidence="1">Belongs to the tpcK family.</text>
</comment>
<evidence type="ECO:0000259" key="2">
    <source>
        <dbReference type="Pfam" id="PF07110"/>
    </source>
</evidence>
<dbReference type="EMBL" id="MU006218">
    <property type="protein sequence ID" value="KAF2831815.1"/>
    <property type="molecule type" value="Genomic_DNA"/>
</dbReference>
<dbReference type="Gene3D" id="3.30.70.100">
    <property type="match status" value="1"/>
</dbReference>
<dbReference type="AlphaFoldDB" id="A0A6A7AGV2"/>
<dbReference type="Pfam" id="PF07110">
    <property type="entry name" value="EthD"/>
    <property type="match status" value="1"/>
</dbReference>
<keyword evidence="4" id="KW-1185">Reference proteome</keyword>
<dbReference type="SUPFAM" id="SSF54909">
    <property type="entry name" value="Dimeric alpha+beta barrel"/>
    <property type="match status" value="1"/>
</dbReference>
<evidence type="ECO:0000313" key="4">
    <source>
        <dbReference type="Proteomes" id="UP000799424"/>
    </source>
</evidence>
<reference evidence="3" key="1">
    <citation type="journal article" date="2020" name="Stud. Mycol.">
        <title>101 Dothideomycetes genomes: a test case for predicting lifestyles and emergence of pathogens.</title>
        <authorList>
            <person name="Haridas S."/>
            <person name="Albert R."/>
            <person name="Binder M."/>
            <person name="Bloem J."/>
            <person name="Labutti K."/>
            <person name="Salamov A."/>
            <person name="Andreopoulos B."/>
            <person name="Baker S."/>
            <person name="Barry K."/>
            <person name="Bills G."/>
            <person name="Bluhm B."/>
            <person name="Cannon C."/>
            <person name="Castanera R."/>
            <person name="Culley D."/>
            <person name="Daum C."/>
            <person name="Ezra D."/>
            <person name="Gonzalez J."/>
            <person name="Henrissat B."/>
            <person name="Kuo A."/>
            <person name="Liang C."/>
            <person name="Lipzen A."/>
            <person name="Lutzoni F."/>
            <person name="Magnuson J."/>
            <person name="Mondo S."/>
            <person name="Nolan M."/>
            <person name="Ohm R."/>
            <person name="Pangilinan J."/>
            <person name="Park H.-J."/>
            <person name="Ramirez L."/>
            <person name="Alfaro M."/>
            <person name="Sun H."/>
            <person name="Tritt A."/>
            <person name="Yoshinaga Y."/>
            <person name="Zwiers L.-H."/>
            <person name="Turgeon B."/>
            <person name="Goodwin S."/>
            <person name="Spatafora J."/>
            <person name="Crous P."/>
            <person name="Grigoriev I."/>
        </authorList>
    </citation>
    <scope>NUCLEOTIDE SEQUENCE</scope>
    <source>
        <strain evidence="3">CBS 113818</strain>
    </source>
</reference>
<gene>
    <name evidence="3" type="ORF">CC86DRAFT_143875</name>
</gene>
<dbReference type="InterPro" id="IPR009799">
    <property type="entry name" value="EthD_dom"/>
</dbReference>
<dbReference type="InterPro" id="IPR011008">
    <property type="entry name" value="Dimeric_a/b-barrel"/>
</dbReference>
<protein>
    <recommendedName>
        <fullName evidence="2">EthD domain-containing protein</fullName>
    </recommendedName>
</protein>
<feature type="domain" description="EthD" evidence="2">
    <location>
        <begin position="13"/>
        <end position="112"/>
    </location>
</feature>